<organism evidence="1 2">
    <name type="scientific">Saccharothrix texasensis</name>
    <dbReference type="NCBI Taxonomy" id="103734"/>
    <lineage>
        <taxon>Bacteria</taxon>
        <taxon>Bacillati</taxon>
        <taxon>Actinomycetota</taxon>
        <taxon>Actinomycetes</taxon>
        <taxon>Pseudonocardiales</taxon>
        <taxon>Pseudonocardiaceae</taxon>
        <taxon>Saccharothrix</taxon>
    </lineage>
</organism>
<dbReference type="InterPro" id="IPR001646">
    <property type="entry name" value="5peptide_repeat"/>
</dbReference>
<proteinExistence type="predicted"/>
<evidence type="ECO:0000313" key="2">
    <source>
        <dbReference type="Proteomes" id="UP000268727"/>
    </source>
</evidence>
<keyword evidence="2" id="KW-1185">Reference proteome</keyword>
<evidence type="ECO:0000313" key="1">
    <source>
        <dbReference type="EMBL" id="ROP38746.1"/>
    </source>
</evidence>
<dbReference type="Pfam" id="PF00805">
    <property type="entry name" value="Pentapeptide"/>
    <property type="match status" value="4"/>
</dbReference>
<name>A0A3N1H8J8_9PSEU</name>
<sequence length="304" mass="32053">MITALTASGALVFTGFSLNATQKQVALSEQGQYTDRYTKAVEQLDQTGPERLQTRLGGIYALQRLAADSPRDQPTIVNVLGTFISSTVHRADPAADIRCPDRIAPDIQAAFTVLTTRDHAHDTDTTPPAEGQLDLRGACLARGRFVGADLRGTDLTRATLKWTDLTRARADHADLTEVDLTGATLDGANLSTARLPRAHLGGAQMSETYLVSAKLTGADLRSANLVQADLGSATLTGASFGEAVLIGADPGRADLTAADLSGARLDGADLTGARLHGARLVGASHDGTRVELTTTDHTTTGRWW</sequence>
<dbReference type="OrthoDB" id="4563217at2"/>
<accession>A0A3N1H8J8</accession>
<gene>
    <name evidence="1" type="ORF">EDD40_4110</name>
</gene>
<dbReference type="Gene3D" id="2.160.20.80">
    <property type="entry name" value="E3 ubiquitin-protein ligase SopA"/>
    <property type="match status" value="1"/>
</dbReference>
<dbReference type="PANTHER" id="PTHR14136:SF17">
    <property type="entry name" value="BTB_POZ DOMAIN-CONTAINING PROTEIN KCTD9"/>
    <property type="match status" value="1"/>
</dbReference>
<dbReference type="SUPFAM" id="SSF141571">
    <property type="entry name" value="Pentapeptide repeat-like"/>
    <property type="match status" value="1"/>
</dbReference>
<dbReference type="Proteomes" id="UP000268727">
    <property type="component" value="Unassembled WGS sequence"/>
</dbReference>
<comment type="caution">
    <text evidence="1">The sequence shown here is derived from an EMBL/GenBank/DDBJ whole genome shotgun (WGS) entry which is preliminary data.</text>
</comment>
<dbReference type="InterPro" id="IPR051082">
    <property type="entry name" value="Pentapeptide-BTB/POZ_domain"/>
</dbReference>
<dbReference type="RefSeq" id="WP_123744341.1">
    <property type="nucleotide sequence ID" value="NZ_RJKM01000001.1"/>
</dbReference>
<dbReference type="AlphaFoldDB" id="A0A3N1H8J8"/>
<reference evidence="1 2" key="1">
    <citation type="submission" date="2018-11" db="EMBL/GenBank/DDBJ databases">
        <title>Sequencing the genomes of 1000 actinobacteria strains.</title>
        <authorList>
            <person name="Klenk H.-P."/>
        </authorList>
    </citation>
    <scope>NUCLEOTIDE SEQUENCE [LARGE SCALE GENOMIC DNA]</scope>
    <source>
        <strain evidence="1 2">DSM 44231</strain>
    </source>
</reference>
<dbReference type="PANTHER" id="PTHR14136">
    <property type="entry name" value="BTB_POZ DOMAIN-CONTAINING PROTEIN KCTD9"/>
    <property type="match status" value="1"/>
</dbReference>
<protein>
    <submittedName>
        <fullName evidence="1">Uncharacterized protein YjbI with pentapeptide repeats</fullName>
    </submittedName>
</protein>
<dbReference type="EMBL" id="RJKM01000001">
    <property type="protein sequence ID" value="ROP38746.1"/>
    <property type="molecule type" value="Genomic_DNA"/>
</dbReference>